<sequence length="149" mass="16782">MTRNNVIRVIDKIPYQTSTDHRNSLYYRHPHKQRRPFLLTVKIARSRGFLARKKITGGEDQAQIFLRERSDRRRHLTDRLISSRRSFARTVHQASIKKFIALGESAGKTEQAAIVTISRAGPEKLCNSCAVASDLNTSTKSEEAGSGSS</sequence>
<evidence type="ECO:0000313" key="2">
    <source>
        <dbReference type="Proteomes" id="UP000217790"/>
    </source>
</evidence>
<keyword evidence="2" id="KW-1185">Reference proteome</keyword>
<reference evidence="2" key="1">
    <citation type="journal article" date="2017" name="Nat. Ecol. Evol.">
        <title>Genome expansion and lineage-specific genetic innovations in the forest pathogenic fungi Armillaria.</title>
        <authorList>
            <person name="Sipos G."/>
            <person name="Prasanna A.N."/>
            <person name="Walter M.C."/>
            <person name="O'Connor E."/>
            <person name="Balint B."/>
            <person name="Krizsan K."/>
            <person name="Kiss B."/>
            <person name="Hess J."/>
            <person name="Varga T."/>
            <person name="Slot J."/>
            <person name="Riley R."/>
            <person name="Boka B."/>
            <person name="Rigling D."/>
            <person name="Barry K."/>
            <person name="Lee J."/>
            <person name="Mihaltcheva S."/>
            <person name="LaButti K."/>
            <person name="Lipzen A."/>
            <person name="Waldron R."/>
            <person name="Moloney N.M."/>
            <person name="Sperisen C."/>
            <person name="Kredics L."/>
            <person name="Vagvoelgyi C."/>
            <person name="Patrignani A."/>
            <person name="Fitzpatrick D."/>
            <person name="Nagy I."/>
            <person name="Doyle S."/>
            <person name="Anderson J.B."/>
            <person name="Grigoriev I.V."/>
            <person name="Gueldener U."/>
            <person name="Muensterkoetter M."/>
            <person name="Nagy L.G."/>
        </authorList>
    </citation>
    <scope>NUCLEOTIDE SEQUENCE [LARGE SCALE GENOMIC DNA]</scope>
    <source>
        <strain evidence="2">Ar21-2</strain>
    </source>
</reference>
<dbReference type="EMBL" id="KZ293686">
    <property type="protein sequence ID" value="PBK86082.1"/>
    <property type="molecule type" value="Genomic_DNA"/>
</dbReference>
<evidence type="ECO:0000313" key="1">
    <source>
        <dbReference type="EMBL" id="PBK86082.1"/>
    </source>
</evidence>
<accession>A0A2H3D3X1</accession>
<gene>
    <name evidence="1" type="ORF">ARMGADRAFT_1066713</name>
</gene>
<name>A0A2H3D3X1_ARMGA</name>
<organism evidence="1 2">
    <name type="scientific">Armillaria gallica</name>
    <name type="common">Bulbous honey fungus</name>
    <name type="synonym">Armillaria bulbosa</name>
    <dbReference type="NCBI Taxonomy" id="47427"/>
    <lineage>
        <taxon>Eukaryota</taxon>
        <taxon>Fungi</taxon>
        <taxon>Dikarya</taxon>
        <taxon>Basidiomycota</taxon>
        <taxon>Agaricomycotina</taxon>
        <taxon>Agaricomycetes</taxon>
        <taxon>Agaricomycetidae</taxon>
        <taxon>Agaricales</taxon>
        <taxon>Marasmiineae</taxon>
        <taxon>Physalacriaceae</taxon>
        <taxon>Armillaria</taxon>
    </lineage>
</organism>
<protein>
    <submittedName>
        <fullName evidence="1">Uncharacterized protein</fullName>
    </submittedName>
</protein>
<dbReference type="AlphaFoldDB" id="A0A2H3D3X1"/>
<dbReference type="InParanoid" id="A0A2H3D3X1"/>
<proteinExistence type="predicted"/>
<dbReference type="Proteomes" id="UP000217790">
    <property type="component" value="Unassembled WGS sequence"/>
</dbReference>